<name>A0A1J6KAL9_NICAT</name>
<dbReference type="AlphaFoldDB" id="A0A1J6KAL9"/>
<keyword evidence="3" id="KW-1185">Reference proteome</keyword>
<sequence length="178" mass="19935">MVVDGQQRQLSTNHRPTSPKQSHTPEFPITPLLPGSDEGGPSSNTSFRSNQLPTKPHDPESKESNFLTTTTEHPSRNHHSTGDFQEERCYRGSRGELPSNKNIIDNARLREVDRVQHRSEWSNSGLVPQNDVQMWNELSLSPNTRSAEATIELNPYLESEKEVSTPSSAQPARPIEPS</sequence>
<reference evidence="2" key="1">
    <citation type="submission" date="2016-11" db="EMBL/GenBank/DDBJ databases">
        <title>The genome of Nicotiana attenuata.</title>
        <authorList>
            <person name="Xu S."/>
            <person name="Brockmoeller T."/>
            <person name="Gaquerel E."/>
            <person name="Navarro A."/>
            <person name="Kuhl H."/>
            <person name="Gase K."/>
            <person name="Ling Z."/>
            <person name="Zhou W."/>
            <person name="Kreitzer C."/>
            <person name="Stanke M."/>
            <person name="Tang H."/>
            <person name="Lyons E."/>
            <person name="Pandey P."/>
            <person name="Pandey S.P."/>
            <person name="Timmermann B."/>
            <person name="Baldwin I.T."/>
        </authorList>
    </citation>
    <scope>NUCLEOTIDE SEQUENCE [LARGE SCALE GENOMIC DNA]</scope>
    <source>
        <strain evidence="2">UT</strain>
    </source>
</reference>
<evidence type="ECO:0000313" key="2">
    <source>
        <dbReference type="EMBL" id="OIT27101.1"/>
    </source>
</evidence>
<comment type="caution">
    <text evidence="2">The sequence shown here is derived from an EMBL/GenBank/DDBJ whole genome shotgun (WGS) entry which is preliminary data.</text>
</comment>
<feature type="compositionally biased region" description="Polar residues" evidence="1">
    <location>
        <begin position="1"/>
        <end position="24"/>
    </location>
</feature>
<feature type="region of interest" description="Disordered" evidence="1">
    <location>
        <begin position="1"/>
        <end position="105"/>
    </location>
</feature>
<gene>
    <name evidence="2" type="ORF">A4A49_50219</name>
</gene>
<dbReference type="EMBL" id="MJEQ01002530">
    <property type="protein sequence ID" value="OIT27101.1"/>
    <property type="molecule type" value="Genomic_DNA"/>
</dbReference>
<dbReference type="Gramene" id="OIT27101">
    <property type="protein sequence ID" value="OIT27101"/>
    <property type="gene ID" value="A4A49_50219"/>
</dbReference>
<feature type="compositionally biased region" description="Polar residues" evidence="1">
    <location>
        <begin position="41"/>
        <end position="53"/>
    </location>
</feature>
<dbReference type="Proteomes" id="UP000187609">
    <property type="component" value="Unassembled WGS sequence"/>
</dbReference>
<accession>A0A1J6KAL9</accession>
<evidence type="ECO:0000313" key="3">
    <source>
        <dbReference type="Proteomes" id="UP000187609"/>
    </source>
</evidence>
<organism evidence="2 3">
    <name type="scientific">Nicotiana attenuata</name>
    <name type="common">Coyote tobacco</name>
    <dbReference type="NCBI Taxonomy" id="49451"/>
    <lineage>
        <taxon>Eukaryota</taxon>
        <taxon>Viridiplantae</taxon>
        <taxon>Streptophyta</taxon>
        <taxon>Embryophyta</taxon>
        <taxon>Tracheophyta</taxon>
        <taxon>Spermatophyta</taxon>
        <taxon>Magnoliopsida</taxon>
        <taxon>eudicotyledons</taxon>
        <taxon>Gunneridae</taxon>
        <taxon>Pentapetalae</taxon>
        <taxon>asterids</taxon>
        <taxon>lamiids</taxon>
        <taxon>Solanales</taxon>
        <taxon>Solanaceae</taxon>
        <taxon>Nicotianoideae</taxon>
        <taxon>Nicotianeae</taxon>
        <taxon>Nicotiana</taxon>
    </lineage>
</organism>
<feature type="region of interest" description="Disordered" evidence="1">
    <location>
        <begin position="154"/>
        <end position="178"/>
    </location>
</feature>
<proteinExistence type="predicted"/>
<evidence type="ECO:0000256" key="1">
    <source>
        <dbReference type="SAM" id="MobiDB-lite"/>
    </source>
</evidence>
<feature type="compositionally biased region" description="Basic and acidic residues" evidence="1">
    <location>
        <begin position="85"/>
        <end position="94"/>
    </location>
</feature>
<protein>
    <submittedName>
        <fullName evidence="2">Uncharacterized protein</fullName>
    </submittedName>
</protein>